<dbReference type="EC" id="2.7.7.7" evidence="3 16"/>
<dbReference type="SMART" id="SM00279">
    <property type="entry name" value="HhH2"/>
    <property type="match status" value="1"/>
</dbReference>
<dbReference type="CDD" id="cd09898">
    <property type="entry name" value="H3TH_53EXO"/>
    <property type="match status" value="1"/>
</dbReference>
<dbReference type="Gene3D" id="3.30.70.370">
    <property type="match status" value="1"/>
</dbReference>
<dbReference type="SMART" id="SM00482">
    <property type="entry name" value="POLAc"/>
    <property type="match status" value="1"/>
</dbReference>
<sequence>MAAGGRIVNASGDAVTHAAYVRRMTDAAPETQDRPLTQDGPAVRLWMIDASAYIFRAYHALPPLTRKSDGLPVGAVQGYCNMLWKLLRDMKGSDGPTHLVAIFDHSEKTFRNALYDQYKAHRPPPPEDLIPQFPLVREATAAFGVHCVELPGYEADDLIATYACRARDAGGEAVIVSSDKDLMQLIGPSVVMWDPMKDRRLAEPEVFEKFGVGPEKMIDLQALIGDSVDNVPGAPGIGPKTAAQLLDEYGDLDTLLERAGEIKQPKRRETLVNFADQIRLSRELVKLTCDAPAPEPIEDFAVRDPDPEMLGAFLEKMEFRSLRNRVGDGKAPTSETSAFAPKRPAAFTAPVLTPRYAPSGPTTPVEAQTFDHEAYVCVQTLEELDAWIARATEAGVVGFDTETDALSATHAGLCGVSLAIGPNDACYVPLTHEWEPAAGGGGLDFGDQPDTREPLTQIDKATALSRLRNLLENPAVLKVMQNGKYDIAVMARRGITVAPYDDTMLISYVLEGGLHGHGMDELARLHLGHEPIPFKTVAGTGKSQKSFKHVELKPATSYAAEDADVTLRLWRILKSQLAEQGLVTVYETLERGMPATLAGMEREGVRVDPDRLRRLSSEFGMRMAELEEKAHALAGRPFNVGSPRQIGDILFGEMNLPGGKKTASGQWGTEASTLETLAESHELPRVLLDWRQLSKLKGTYTDALIEAADPTTDRVHTSYQLAAATTGRLASSDPNLQNIPIRTGTGRQIRQAFIAGPGNVLISADYSQIELRLLAHIGDIPELKRAFKAGQDIHAATASEMFNVPLDQMDPETRRRAKAINFGIVYGISAFGLANQLGIDQGEAGAYIKTYFERFPGIRSYMDATKTQVRETGQVSTLFGRRIHIPAIHSKSAAERSFGERAAINAPIQGAAADIIRRAMIRMPAALADAGLADVKMLLQVHDELVFEAPEGLADQAIAVIKRVMEGAAEPAVALTVPLVVDARAAGNWDEAH</sequence>
<dbReference type="InterPro" id="IPR036279">
    <property type="entry name" value="5-3_exonuclease_C_sf"/>
</dbReference>
<dbReference type="CDD" id="cd09859">
    <property type="entry name" value="PIN_53EXO"/>
    <property type="match status" value="1"/>
</dbReference>
<evidence type="ECO:0000256" key="2">
    <source>
        <dbReference type="ARBA" id="ARBA00011541"/>
    </source>
</evidence>
<dbReference type="InterPro" id="IPR020046">
    <property type="entry name" value="5-3_exonucl_a-hlix_arch_N"/>
</dbReference>
<evidence type="ECO:0000256" key="3">
    <source>
        <dbReference type="ARBA" id="ARBA00012417"/>
    </source>
</evidence>
<organism evidence="21 22">
    <name type="scientific">Brevundimonas kwangchunensis</name>
    <dbReference type="NCBI Taxonomy" id="322163"/>
    <lineage>
        <taxon>Bacteria</taxon>
        <taxon>Pseudomonadati</taxon>
        <taxon>Pseudomonadota</taxon>
        <taxon>Alphaproteobacteria</taxon>
        <taxon>Caulobacterales</taxon>
        <taxon>Caulobacteraceae</taxon>
        <taxon>Brevundimonas</taxon>
    </lineage>
</organism>
<keyword evidence="12 17" id="KW-0239">DNA-directed DNA polymerase</keyword>
<dbReference type="Gene3D" id="3.30.420.10">
    <property type="entry name" value="Ribonuclease H-like superfamily/Ribonuclease H"/>
    <property type="match status" value="1"/>
</dbReference>
<dbReference type="Pfam" id="PF02739">
    <property type="entry name" value="5_3_exonuc_N"/>
    <property type="match status" value="1"/>
</dbReference>
<evidence type="ECO:0000256" key="12">
    <source>
        <dbReference type="ARBA" id="ARBA00022932"/>
    </source>
</evidence>
<evidence type="ECO:0000256" key="16">
    <source>
        <dbReference type="NCBIfam" id="TIGR00593"/>
    </source>
</evidence>
<dbReference type="InterPro" id="IPR020045">
    <property type="entry name" value="DNA_polI_H3TH"/>
</dbReference>
<dbReference type="InterPro" id="IPR002421">
    <property type="entry name" value="5-3_exonuclease"/>
</dbReference>
<dbReference type="SUPFAM" id="SSF47807">
    <property type="entry name" value="5' to 3' exonuclease, C-terminal subdomain"/>
    <property type="match status" value="1"/>
</dbReference>
<dbReference type="InterPro" id="IPR001098">
    <property type="entry name" value="DNA-dir_DNA_pol_A_palm_dom"/>
</dbReference>
<dbReference type="EMBL" id="BAAAGA010000001">
    <property type="protein sequence ID" value="GAA0614300.1"/>
    <property type="molecule type" value="Genomic_DNA"/>
</dbReference>
<evidence type="ECO:0000259" key="18">
    <source>
        <dbReference type="SMART" id="SM00474"/>
    </source>
</evidence>
<comment type="similarity">
    <text evidence="1 17">Belongs to the DNA polymerase type-A family.</text>
</comment>
<evidence type="ECO:0000256" key="8">
    <source>
        <dbReference type="ARBA" id="ARBA00022722"/>
    </source>
</evidence>
<evidence type="ECO:0000256" key="11">
    <source>
        <dbReference type="ARBA" id="ARBA00022839"/>
    </source>
</evidence>
<keyword evidence="10 17" id="KW-0378">Hydrolase</keyword>
<dbReference type="Gene3D" id="1.20.1060.10">
    <property type="entry name" value="Taq DNA Polymerase, Chain T, domain 4"/>
    <property type="match status" value="1"/>
</dbReference>
<evidence type="ECO:0000256" key="9">
    <source>
        <dbReference type="ARBA" id="ARBA00022763"/>
    </source>
</evidence>
<evidence type="ECO:0000256" key="5">
    <source>
        <dbReference type="ARBA" id="ARBA00022679"/>
    </source>
</evidence>
<keyword evidence="8" id="KW-0540">Nuclease</keyword>
<dbReference type="InterPro" id="IPR008918">
    <property type="entry name" value="HhH2"/>
</dbReference>
<dbReference type="SMART" id="SM00475">
    <property type="entry name" value="53EXOc"/>
    <property type="match status" value="1"/>
</dbReference>
<keyword evidence="7 17" id="KW-0235">DNA replication</keyword>
<dbReference type="SUPFAM" id="SSF53098">
    <property type="entry name" value="Ribonuclease H-like"/>
    <property type="match status" value="1"/>
</dbReference>
<evidence type="ECO:0000313" key="21">
    <source>
        <dbReference type="EMBL" id="GAA0614300.1"/>
    </source>
</evidence>
<dbReference type="InterPro" id="IPR043502">
    <property type="entry name" value="DNA/RNA_pol_sf"/>
</dbReference>
<feature type="domain" description="5'-3' exonuclease" evidence="19">
    <location>
        <begin position="43"/>
        <end position="303"/>
    </location>
</feature>
<keyword evidence="9 17" id="KW-0227">DNA damage</keyword>
<evidence type="ECO:0000256" key="1">
    <source>
        <dbReference type="ARBA" id="ARBA00007705"/>
    </source>
</evidence>
<dbReference type="SUPFAM" id="SSF56672">
    <property type="entry name" value="DNA/RNA polymerases"/>
    <property type="match status" value="1"/>
</dbReference>
<dbReference type="SMART" id="SM00474">
    <property type="entry name" value="35EXOc"/>
    <property type="match status" value="1"/>
</dbReference>
<dbReference type="NCBIfam" id="TIGR00593">
    <property type="entry name" value="pola"/>
    <property type="match status" value="1"/>
</dbReference>
<keyword evidence="11 17" id="KW-0269">Exonuclease</keyword>
<evidence type="ECO:0000256" key="13">
    <source>
        <dbReference type="ARBA" id="ARBA00023125"/>
    </source>
</evidence>
<evidence type="ECO:0000256" key="6">
    <source>
        <dbReference type="ARBA" id="ARBA00022695"/>
    </source>
</evidence>
<dbReference type="Pfam" id="PF00476">
    <property type="entry name" value="DNA_pol_A"/>
    <property type="match status" value="1"/>
</dbReference>
<keyword evidence="14 17" id="KW-0234">DNA repair</keyword>
<dbReference type="InterPro" id="IPR002562">
    <property type="entry name" value="3'-5'_exonuclease_dom"/>
</dbReference>
<evidence type="ECO:0000256" key="14">
    <source>
        <dbReference type="ARBA" id="ARBA00023204"/>
    </source>
</evidence>
<dbReference type="PRINTS" id="PR00868">
    <property type="entry name" value="DNAPOLI"/>
</dbReference>
<reference evidence="22" key="1">
    <citation type="journal article" date="2019" name="Int. J. Syst. Evol. Microbiol.">
        <title>The Global Catalogue of Microorganisms (GCM) 10K type strain sequencing project: providing services to taxonomists for standard genome sequencing and annotation.</title>
        <authorList>
            <consortium name="The Broad Institute Genomics Platform"/>
            <consortium name="The Broad Institute Genome Sequencing Center for Infectious Disease"/>
            <person name="Wu L."/>
            <person name="Ma J."/>
        </authorList>
    </citation>
    <scope>NUCLEOTIDE SEQUENCE [LARGE SCALE GENOMIC DNA]</scope>
    <source>
        <strain evidence="22">JCM 12928</strain>
    </source>
</reference>
<dbReference type="NCBIfam" id="NF004397">
    <property type="entry name" value="PRK05755.1"/>
    <property type="match status" value="1"/>
</dbReference>
<dbReference type="Proteomes" id="UP001501352">
    <property type="component" value="Unassembled WGS sequence"/>
</dbReference>
<evidence type="ECO:0000256" key="17">
    <source>
        <dbReference type="RuleBase" id="RU004460"/>
    </source>
</evidence>
<dbReference type="CDD" id="cd08637">
    <property type="entry name" value="DNA_pol_A_pol_I_C"/>
    <property type="match status" value="1"/>
</dbReference>
<dbReference type="CDD" id="cd06139">
    <property type="entry name" value="DNA_polA_I_Ecoli_like_exo"/>
    <property type="match status" value="1"/>
</dbReference>
<dbReference type="Pfam" id="PF01612">
    <property type="entry name" value="DNA_pol_A_exo1"/>
    <property type="match status" value="1"/>
</dbReference>
<evidence type="ECO:0000259" key="20">
    <source>
        <dbReference type="SMART" id="SM00482"/>
    </source>
</evidence>
<dbReference type="InterPro" id="IPR012337">
    <property type="entry name" value="RNaseH-like_sf"/>
</dbReference>
<accession>A0ABP3RP07</accession>
<evidence type="ECO:0000256" key="7">
    <source>
        <dbReference type="ARBA" id="ARBA00022705"/>
    </source>
</evidence>
<comment type="caution">
    <text evidence="21">The sequence shown here is derived from an EMBL/GenBank/DDBJ whole genome shotgun (WGS) entry which is preliminary data.</text>
</comment>
<keyword evidence="22" id="KW-1185">Reference proteome</keyword>
<protein>
    <recommendedName>
        <fullName evidence="4 16">DNA polymerase I</fullName>
        <ecNumber evidence="3 16">2.7.7.7</ecNumber>
    </recommendedName>
</protein>
<feature type="domain" description="DNA-directed DNA polymerase family A palm" evidence="20">
    <location>
        <begin position="746"/>
        <end position="953"/>
    </location>
</feature>
<evidence type="ECO:0000256" key="10">
    <source>
        <dbReference type="ARBA" id="ARBA00022801"/>
    </source>
</evidence>
<dbReference type="SUPFAM" id="SSF88723">
    <property type="entry name" value="PIN domain-like"/>
    <property type="match status" value="1"/>
</dbReference>
<comment type="function">
    <text evidence="17">In addition to polymerase activity, this DNA polymerase exhibits 3'-5' and 5'-3' exonuclease activity.</text>
</comment>
<keyword evidence="13 17" id="KW-0238">DNA-binding</keyword>
<dbReference type="InterPro" id="IPR036397">
    <property type="entry name" value="RNaseH_sf"/>
</dbReference>
<dbReference type="PROSITE" id="PS00447">
    <property type="entry name" value="DNA_POLYMERASE_A"/>
    <property type="match status" value="1"/>
</dbReference>
<comment type="catalytic activity">
    <reaction evidence="15 17">
        <text>DNA(n) + a 2'-deoxyribonucleoside 5'-triphosphate = DNA(n+1) + diphosphate</text>
        <dbReference type="Rhea" id="RHEA:22508"/>
        <dbReference type="Rhea" id="RHEA-COMP:17339"/>
        <dbReference type="Rhea" id="RHEA-COMP:17340"/>
        <dbReference type="ChEBI" id="CHEBI:33019"/>
        <dbReference type="ChEBI" id="CHEBI:61560"/>
        <dbReference type="ChEBI" id="CHEBI:173112"/>
        <dbReference type="EC" id="2.7.7.7"/>
    </reaction>
</comment>
<dbReference type="InterPro" id="IPR019760">
    <property type="entry name" value="DNA-dir_DNA_pol_A_CS"/>
</dbReference>
<dbReference type="Gene3D" id="1.10.150.20">
    <property type="entry name" value="5' to 3' exonuclease, C-terminal subdomain"/>
    <property type="match status" value="2"/>
</dbReference>
<feature type="domain" description="3'-5' exonuclease" evidence="18">
    <location>
        <begin position="375"/>
        <end position="578"/>
    </location>
</feature>
<dbReference type="InterPro" id="IPR029060">
    <property type="entry name" value="PIN-like_dom_sf"/>
</dbReference>
<dbReference type="PANTHER" id="PTHR10133">
    <property type="entry name" value="DNA POLYMERASE I"/>
    <property type="match status" value="1"/>
</dbReference>
<dbReference type="Pfam" id="PF01367">
    <property type="entry name" value="5_3_exonuc"/>
    <property type="match status" value="1"/>
</dbReference>
<dbReference type="PANTHER" id="PTHR10133:SF27">
    <property type="entry name" value="DNA POLYMERASE NU"/>
    <property type="match status" value="1"/>
</dbReference>
<proteinExistence type="inferred from homology"/>
<name>A0ABP3RP07_9CAUL</name>
<evidence type="ECO:0000313" key="22">
    <source>
        <dbReference type="Proteomes" id="UP001501352"/>
    </source>
</evidence>
<comment type="subunit">
    <text evidence="2">Single-chain monomer with multiple functions.</text>
</comment>
<keyword evidence="5 17" id="KW-0808">Transferase</keyword>
<keyword evidence="6 17" id="KW-0548">Nucleotidyltransferase</keyword>
<dbReference type="InterPro" id="IPR002298">
    <property type="entry name" value="DNA_polymerase_A"/>
</dbReference>
<evidence type="ECO:0000256" key="15">
    <source>
        <dbReference type="ARBA" id="ARBA00049244"/>
    </source>
</evidence>
<dbReference type="Gene3D" id="3.40.50.1010">
    <property type="entry name" value="5'-nuclease"/>
    <property type="match status" value="1"/>
</dbReference>
<dbReference type="InterPro" id="IPR018320">
    <property type="entry name" value="DNA_polymerase_1"/>
</dbReference>
<evidence type="ECO:0000256" key="4">
    <source>
        <dbReference type="ARBA" id="ARBA00020311"/>
    </source>
</evidence>
<gene>
    <name evidence="17 21" type="primary">polA</name>
    <name evidence="21" type="ORF">GCM10009422_06600</name>
</gene>
<evidence type="ECO:0000259" key="19">
    <source>
        <dbReference type="SMART" id="SM00475"/>
    </source>
</evidence>